<name>A0A8X7STW1_9BASI</name>
<gene>
    <name evidence="2" type="ORF">A4X06_0g7794</name>
</gene>
<evidence type="ECO:0000256" key="1">
    <source>
        <dbReference type="SAM" id="MobiDB-lite"/>
    </source>
</evidence>
<protein>
    <submittedName>
        <fullName evidence="2">Uncharacterized protein</fullName>
    </submittedName>
</protein>
<accession>A0A8X7STW1</accession>
<dbReference type="Proteomes" id="UP000077684">
    <property type="component" value="Unassembled WGS sequence"/>
</dbReference>
<feature type="compositionally biased region" description="Low complexity" evidence="1">
    <location>
        <begin position="235"/>
        <end position="253"/>
    </location>
</feature>
<reference evidence="2" key="2">
    <citation type="journal article" date="2019" name="IMA Fungus">
        <title>Genome sequencing and comparison of five Tilletia species to identify candidate genes for the detection of regulated species infecting wheat.</title>
        <authorList>
            <person name="Nguyen H.D.T."/>
            <person name="Sultana T."/>
            <person name="Kesanakurti P."/>
            <person name="Hambleton S."/>
        </authorList>
    </citation>
    <scope>NUCLEOTIDE SEQUENCE</scope>
    <source>
        <strain evidence="2">DAOMC 236426</strain>
    </source>
</reference>
<evidence type="ECO:0000313" key="3">
    <source>
        <dbReference type="Proteomes" id="UP000077684"/>
    </source>
</evidence>
<comment type="caution">
    <text evidence="2">The sequence shown here is derived from an EMBL/GenBank/DDBJ whole genome shotgun (WGS) entry which is preliminary data.</text>
</comment>
<sequence length="292" mass="31382">MARSPASTNGKTAKWPTYLTFNGDVIIDEPIANGFTYTFDATFYDLNDNPHKGTIGIWSRTVPDEGCYISNLTMATDPIRFDVPDNRNFRLIPEQFDGSHPNQPVLPNNCPLIHGVGVLINVDKDGKTGTVTGFSFLSKNEGAVQFKVMLSFDDSPKYGNWSMSPDRSLVGFQAAICGIDDDGHIQAHVRQMTYLMEAPRNLLQAVGVGITAPGKAAKMKMTHEAARRRKAQSDSTTGTEAGETAASGSESSGSGSGTKPAELTLATAKGIPLKRPVSPTPVYGTRGKLQKV</sequence>
<evidence type="ECO:0000313" key="2">
    <source>
        <dbReference type="EMBL" id="KAE8240379.1"/>
    </source>
</evidence>
<dbReference type="AlphaFoldDB" id="A0A8X7STW1"/>
<dbReference type="EMBL" id="LWDE02001466">
    <property type="protein sequence ID" value="KAE8240379.1"/>
    <property type="molecule type" value="Genomic_DNA"/>
</dbReference>
<organism evidence="2 3">
    <name type="scientific">Tilletia controversa</name>
    <name type="common">dwarf bunt fungus</name>
    <dbReference type="NCBI Taxonomy" id="13291"/>
    <lineage>
        <taxon>Eukaryota</taxon>
        <taxon>Fungi</taxon>
        <taxon>Dikarya</taxon>
        <taxon>Basidiomycota</taxon>
        <taxon>Ustilaginomycotina</taxon>
        <taxon>Exobasidiomycetes</taxon>
        <taxon>Tilletiales</taxon>
        <taxon>Tilletiaceae</taxon>
        <taxon>Tilletia</taxon>
    </lineage>
</organism>
<proteinExistence type="predicted"/>
<reference evidence="2" key="1">
    <citation type="submission" date="2016-04" db="EMBL/GenBank/DDBJ databases">
        <authorList>
            <person name="Nguyen H.D."/>
            <person name="Samba Siva P."/>
            <person name="Cullis J."/>
            <person name="Levesque C.A."/>
            <person name="Hambleton S."/>
        </authorList>
    </citation>
    <scope>NUCLEOTIDE SEQUENCE</scope>
    <source>
        <strain evidence="2">DAOMC 236426</strain>
    </source>
</reference>
<keyword evidence="3" id="KW-1185">Reference proteome</keyword>
<feature type="region of interest" description="Disordered" evidence="1">
    <location>
        <begin position="222"/>
        <end position="292"/>
    </location>
</feature>